<evidence type="ECO:0000256" key="4">
    <source>
        <dbReference type="ARBA" id="ARBA00012026"/>
    </source>
</evidence>
<dbReference type="PIRSF" id="PIRSF001492">
    <property type="entry name" value="IPGAM"/>
    <property type="match status" value="1"/>
</dbReference>
<dbReference type="GO" id="GO:0006007">
    <property type="term" value="P:glucose catabolic process"/>
    <property type="evidence" value="ECO:0007669"/>
    <property type="project" value="InterPro"/>
</dbReference>
<feature type="binding site" evidence="10 13">
    <location>
        <position position="60"/>
    </location>
    <ligand>
        <name>Mn(2+)</name>
        <dbReference type="ChEBI" id="CHEBI:29035"/>
        <label>2</label>
    </ligand>
</feature>
<dbReference type="GO" id="GO:0030145">
    <property type="term" value="F:manganese ion binding"/>
    <property type="evidence" value="ECO:0007669"/>
    <property type="project" value="UniProtKB-UniRule"/>
</dbReference>
<feature type="binding site" evidence="10 12">
    <location>
        <begin position="151"/>
        <end position="152"/>
    </location>
    <ligand>
        <name>substrate</name>
    </ligand>
</feature>
<feature type="binding site" evidence="10 12">
    <location>
        <position position="121"/>
    </location>
    <ligand>
        <name>substrate</name>
    </ligand>
</feature>
<feature type="domain" description="Metalloenzyme" evidence="15">
    <location>
        <begin position="3"/>
        <end position="491"/>
    </location>
</feature>
<evidence type="ECO:0000256" key="13">
    <source>
        <dbReference type="PIRSR" id="PIRSR001492-3"/>
    </source>
</evidence>
<comment type="catalytic activity">
    <reaction evidence="1 10">
        <text>(2R)-2-phosphoglycerate = (2R)-3-phosphoglycerate</text>
        <dbReference type="Rhea" id="RHEA:15901"/>
        <dbReference type="ChEBI" id="CHEBI:58272"/>
        <dbReference type="ChEBI" id="CHEBI:58289"/>
        <dbReference type="EC" id="5.4.2.12"/>
    </reaction>
</comment>
<feature type="region of interest" description="Disordered" evidence="14">
    <location>
        <begin position="439"/>
        <end position="458"/>
    </location>
</feature>
<dbReference type="EMBL" id="JAAYUN010000164">
    <property type="protein sequence ID" value="NLJ23291.1"/>
    <property type="molecule type" value="Genomic_DNA"/>
</dbReference>
<reference evidence="17 18" key="1">
    <citation type="journal article" date="2020" name="Biotechnol. Biofuels">
        <title>New insights from the biogas microbiome by comprehensive genome-resolved metagenomics of nearly 1600 species originating from multiple anaerobic digesters.</title>
        <authorList>
            <person name="Campanaro S."/>
            <person name="Treu L."/>
            <person name="Rodriguez-R L.M."/>
            <person name="Kovalovszki A."/>
            <person name="Ziels R.M."/>
            <person name="Maus I."/>
            <person name="Zhu X."/>
            <person name="Kougias P.G."/>
            <person name="Basile A."/>
            <person name="Luo G."/>
            <person name="Schluter A."/>
            <person name="Konstantinidis K.T."/>
            <person name="Angelidaki I."/>
        </authorList>
    </citation>
    <scope>NUCLEOTIDE SEQUENCE [LARGE SCALE GENOMIC DNA]</scope>
    <source>
        <strain evidence="17">AS27yjCOA_157</strain>
    </source>
</reference>
<name>A0A7K4AJX9_METSH</name>
<keyword evidence="7 10" id="KW-0464">Manganese</keyword>
<dbReference type="FunFam" id="3.40.1450.10:FF:000001">
    <property type="entry name" value="2,3-bisphosphoglycerate-independent phosphoglycerate mutase"/>
    <property type="match status" value="1"/>
</dbReference>
<dbReference type="InterPro" id="IPR006124">
    <property type="entry name" value="Metalloenzyme"/>
</dbReference>
<evidence type="ECO:0000256" key="2">
    <source>
        <dbReference type="ARBA" id="ARBA00004798"/>
    </source>
</evidence>
<dbReference type="SUPFAM" id="SSF53649">
    <property type="entry name" value="Alkaline phosphatase-like"/>
    <property type="match status" value="1"/>
</dbReference>
<feature type="binding site" evidence="10 12">
    <location>
        <position position="189"/>
    </location>
    <ligand>
        <name>substrate</name>
    </ligand>
</feature>
<evidence type="ECO:0000256" key="7">
    <source>
        <dbReference type="ARBA" id="ARBA00023211"/>
    </source>
</evidence>
<evidence type="ECO:0000256" key="11">
    <source>
        <dbReference type="PIRSR" id="PIRSR001492-1"/>
    </source>
</evidence>
<dbReference type="Proteomes" id="UP000544742">
    <property type="component" value="Unassembled WGS sequence"/>
</dbReference>
<dbReference type="GO" id="GO:0006096">
    <property type="term" value="P:glycolytic process"/>
    <property type="evidence" value="ECO:0007669"/>
    <property type="project" value="UniProtKB-UniRule"/>
</dbReference>
<evidence type="ECO:0000313" key="18">
    <source>
        <dbReference type="Proteomes" id="UP000544742"/>
    </source>
</evidence>
<feature type="active site" description="Phosphoserine intermediate" evidence="10 11">
    <location>
        <position position="60"/>
    </location>
</feature>
<protein>
    <recommendedName>
        <fullName evidence="9 10">2,3-bisphosphoglycerate-independent phosphoglycerate mutase</fullName>
        <shortName evidence="10">BPG-independent PGAM</shortName>
        <shortName evidence="10">Phosphoglyceromutase</shortName>
        <shortName evidence="10">iPGM</shortName>
        <ecNumber evidence="4 10">5.4.2.12</ecNumber>
    </recommendedName>
</protein>
<feature type="binding site" evidence="10 13">
    <location>
        <position position="434"/>
    </location>
    <ligand>
        <name>Mn(2+)</name>
        <dbReference type="ChEBI" id="CHEBI:29035"/>
        <label>2</label>
    </ligand>
</feature>
<keyword evidence="6 10" id="KW-0324">Glycolysis</keyword>
<evidence type="ECO:0000259" key="15">
    <source>
        <dbReference type="Pfam" id="PF01676"/>
    </source>
</evidence>
<evidence type="ECO:0000256" key="3">
    <source>
        <dbReference type="ARBA" id="ARBA00008819"/>
    </source>
</evidence>
<feature type="binding site" evidence="10 12">
    <location>
        <begin position="254"/>
        <end position="257"/>
    </location>
    <ligand>
        <name>substrate</name>
    </ligand>
</feature>
<comment type="caution">
    <text evidence="17">The sequence shown here is derived from an EMBL/GenBank/DDBJ whole genome shotgun (WGS) entry which is preliminary data.</text>
</comment>
<gene>
    <name evidence="10" type="primary">gpmI</name>
    <name evidence="17" type="ORF">GX426_09335</name>
</gene>
<dbReference type="NCBIfam" id="TIGR01307">
    <property type="entry name" value="pgm_bpd_ind"/>
    <property type="match status" value="1"/>
</dbReference>
<comment type="function">
    <text evidence="10">Catalyzes the interconversion of 2-phosphoglycerate and 3-phosphoglycerate.</text>
</comment>
<feature type="binding site" evidence="10 12">
    <location>
        <position position="183"/>
    </location>
    <ligand>
        <name>substrate</name>
    </ligand>
</feature>
<feature type="compositionally biased region" description="Polar residues" evidence="14">
    <location>
        <begin position="444"/>
        <end position="458"/>
    </location>
</feature>
<keyword evidence="8 10" id="KW-0413">Isomerase</keyword>
<dbReference type="InterPro" id="IPR005995">
    <property type="entry name" value="Pgm_bpd_ind"/>
</dbReference>
<dbReference type="Gene3D" id="3.40.1450.10">
    <property type="entry name" value="BPG-independent phosphoglycerate mutase, domain B"/>
    <property type="match status" value="1"/>
</dbReference>
<evidence type="ECO:0000256" key="6">
    <source>
        <dbReference type="ARBA" id="ARBA00023152"/>
    </source>
</evidence>
<keyword evidence="5 10" id="KW-0479">Metal-binding</keyword>
<evidence type="ECO:0000256" key="10">
    <source>
        <dbReference type="HAMAP-Rule" id="MF_01038"/>
    </source>
</evidence>
<comment type="pathway">
    <text evidence="2 10">Carbohydrate degradation; glycolysis; pyruvate from D-glyceraldehyde 3-phosphate: step 3/5.</text>
</comment>
<feature type="binding site" evidence="10 13">
    <location>
        <position position="435"/>
    </location>
    <ligand>
        <name>Mn(2+)</name>
        <dbReference type="ChEBI" id="CHEBI:29035"/>
        <label>2</label>
    </ligand>
</feature>
<feature type="binding site" evidence="10 13">
    <location>
        <position position="397"/>
    </location>
    <ligand>
        <name>Mn(2+)</name>
        <dbReference type="ChEBI" id="CHEBI:29035"/>
        <label>1</label>
    </ligand>
</feature>
<dbReference type="CDD" id="cd16010">
    <property type="entry name" value="iPGM"/>
    <property type="match status" value="1"/>
</dbReference>
<sequence>MRPIAIIIMDGFGISPTQEGNAIAHASKPNLERLWKEYPTTTLKASGLAVGLPRGQMGNSEVGHLNLGGGRIVYQDLTRISLAVEKGTFASNPVLHEAMNLARKGGSKLHLIGLLSDGGVHSHITHLYALLEMARSMDLSRVFVHAILDGRDVPPRSALGYFRDLEEKFSQTGTGSTATVSGRYYTMDRDRRWERVEKAYRCLVYGEGLRAESAEEAVRKGYDRGENDEFIMPTVVDERGMVDDGDSIIFFNFRPDRAREITRAFVDKDFQEFATKPIRVHYTCMTQYDATLNAPVAYPAENLIDTLGEVVSRAGLKQLRIAETEKYAHVTYFFNGGKEEVNPGEDRVLIPSPKVATYDLQPQMSAYEVRDELLARLDSGRYDLVVLNFANPDMVGHTGIFEAAVKAVEVVDGCVGEIVNRILSLGGAVLLTADHGNAEKMQDSDTGQPHTAHTTNPVPFTLITSDRKSYCLREDGILADVAPTALELMHIPQPEAMTGRTLINLRSIL</sequence>
<comment type="cofactor">
    <cofactor evidence="10">
        <name>Mn(2+)</name>
        <dbReference type="ChEBI" id="CHEBI:29035"/>
    </cofactor>
    <text evidence="10">Binds 2 manganese ions per subunit.</text>
</comment>
<dbReference type="EC" id="5.4.2.12" evidence="4 10"/>
<dbReference type="AlphaFoldDB" id="A0A7K4AJX9"/>
<feature type="binding site" evidence="10 12">
    <location>
        <position position="326"/>
    </location>
    <ligand>
        <name>substrate</name>
    </ligand>
</feature>
<evidence type="ECO:0000256" key="12">
    <source>
        <dbReference type="PIRSR" id="PIRSR001492-2"/>
    </source>
</evidence>
<dbReference type="Pfam" id="PF01676">
    <property type="entry name" value="Metalloenzyme"/>
    <property type="match status" value="1"/>
</dbReference>
<evidence type="ECO:0000256" key="8">
    <source>
        <dbReference type="ARBA" id="ARBA00023235"/>
    </source>
</evidence>
<dbReference type="Pfam" id="PF06415">
    <property type="entry name" value="iPGM_N"/>
    <property type="match status" value="1"/>
</dbReference>
<dbReference type="GO" id="GO:0004619">
    <property type="term" value="F:phosphoglycerate mutase activity"/>
    <property type="evidence" value="ECO:0007669"/>
    <property type="project" value="UniProtKB-UniRule"/>
</dbReference>
<evidence type="ECO:0000256" key="9">
    <source>
        <dbReference type="ARBA" id="ARBA00071648"/>
    </source>
</evidence>
<dbReference type="InterPro" id="IPR017850">
    <property type="entry name" value="Alkaline_phosphatase_core_sf"/>
</dbReference>
<feature type="domain" description="BPG-independent PGAM N-terminal" evidence="16">
    <location>
        <begin position="80"/>
        <end position="289"/>
    </location>
</feature>
<feature type="binding site" evidence="10 13">
    <location>
        <position position="453"/>
    </location>
    <ligand>
        <name>Mn(2+)</name>
        <dbReference type="ChEBI" id="CHEBI:29035"/>
        <label>1</label>
    </ligand>
</feature>
<dbReference type="PANTHER" id="PTHR31637:SF0">
    <property type="entry name" value="2,3-BISPHOSPHOGLYCERATE-INDEPENDENT PHOSPHOGLYCERATE MUTASE"/>
    <property type="match status" value="1"/>
</dbReference>
<dbReference type="SUPFAM" id="SSF64158">
    <property type="entry name" value="2,3-Bisphosphoglycerate-independent phosphoglycerate mutase, substrate-binding domain"/>
    <property type="match status" value="1"/>
</dbReference>
<evidence type="ECO:0000256" key="5">
    <source>
        <dbReference type="ARBA" id="ARBA00022723"/>
    </source>
</evidence>
<evidence type="ECO:0000256" key="14">
    <source>
        <dbReference type="SAM" id="MobiDB-lite"/>
    </source>
</evidence>
<dbReference type="PANTHER" id="PTHR31637">
    <property type="entry name" value="2,3-BISPHOSPHOGLYCERATE-INDEPENDENT PHOSPHOGLYCERATE MUTASE"/>
    <property type="match status" value="1"/>
</dbReference>
<dbReference type="UniPathway" id="UPA00109">
    <property type="reaction ID" value="UER00186"/>
</dbReference>
<evidence type="ECO:0000259" key="16">
    <source>
        <dbReference type="Pfam" id="PF06415"/>
    </source>
</evidence>
<accession>A0A7K4AJX9</accession>
<proteinExistence type="inferred from homology"/>
<dbReference type="InterPro" id="IPR036646">
    <property type="entry name" value="PGAM_B_sf"/>
</dbReference>
<evidence type="ECO:0000313" key="17">
    <source>
        <dbReference type="EMBL" id="NLJ23291.1"/>
    </source>
</evidence>
<dbReference type="InterPro" id="IPR011258">
    <property type="entry name" value="BPG-indep_PGM_N"/>
</dbReference>
<comment type="similarity">
    <text evidence="3 10">Belongs to the BPG-independent phosphoglycerate mutase family.</text>
</comment>
<dbReference type="GO" id="GO:0005829">
    <property type="term" value="C:cytosol"/>
    <property type="evidence" value="ECO:0007669"/>
    <property type="project" value="TreeGrafter"/>
</dbReference>
<dbReference type="Gene3D" id="3.40.720.10">
    <property type="entry name" value="Alkaline Phosphatase, subunit A"/>
    <property type="match status" value="1"/>
</dbReference>
<evidence type="ECO:0000256" key="1">
    <source>
        <dbReference type="ARBA" id="ARBA00000370"/>
    </source>
</evidence>
<feature type="binding site" evidence="10 13">
    <location>
        <position position="10"/>
    </location>
    <ligand>
        <name>Mn(2+)</name>
        <dbReference type="ChEBI" id="CHEBI:29035"/>
        <label>2</label>
    </ligand>
</feature>
<organism evidence="17 18">
    <name type="scientific">Methanothrix soehngenii</name>
    <name type="common">Methanosaeta concilii</name>
    <dbReference type="NCBI Taxonomy" id="2223"/>
    <lineage>
        <taxon>Archaea</taxon>
        <taxon>Methanobacteriati</taxon>
        <taxon>Methanobacteriota</taxon>
        <taxon>Stenosarchaea group</taxon>
        <taxon>Methanomicrobia</taxon>
        <taxon>Methanotrichales</taxon>
        <taxon>Methanotrichaceae</taxon>
        <taxon>Methanothrix</taxon>
    </lineage>
</organism>
<dbReference type="HAMAP" id="MF_01038">
    <property type="entry name" value="GpmI"/>
    <property type="match status" value="1"/>
</dbReference>
<feature type="binding site" evidence="10 13">
    <location>
        <position position="393"/>
    </location>
    <ligand>
        <name>Mn(2+)</name>
        <dbReference type="ChEBI" id="CHEBI:29035"/>
        <label>1</label>
    </ligand>
</feature>